<dbReference type="InParanoid" id="A0A397RX06"/>
<dbReference type="OrthoDB" id="9761875at2"/>
<evidence type="ECO:0000313" key="4">
    <source>
        <dbReference type="Proteomes" id="UP000266506"/>
    </source>
</evidence>
<name>A0A397RX06_9MOLU</name>
<dbReference type="Pfam" id="PF06202">
    <property type="entry name" value="GDE_C"/>
    <property type="match status" value="1"/>
</dbReference>
<dbReference type="InterPro" id="IPR006451">
    <property type="entry name" value="Glycogen_debranch_arc"/>
</dbReference>
<sequence length="646" mass="74909">MYKFLKKDLKDYKVCNGTCYSMANGIGGYSSGSIINSFNRKHYGYLIASLKAPVERMMILGKIDEKIGNISLECQEYDTGIIDNHKYLDEFTYDAYPTFKYIVGNKKITKRIAPVYGKNEVVVSYEIESDEDTILSLNPLFNYRDHSDVIQKEALDFKEEKKNNLYILTPKANEDVSIQFYYSDGVIKENKKKITDALYYQYDFETGDDRKDYYYTPITLEVKVLKNKVNKITIICALNEIECFDSDKLIQEYKDRIDSLKEKSGIKDSLAKDLVWSADSFISERKSTGLKTILAGLPWFTDWGRDTMIAFTGLTLVTKRFDDAKEILKSFALYEKNGLIPNMFPDDGGEPWYNTVDASLWYFYACYKYIEYTKDKKFILEEIYPTLQNIIYAYSHKTDNNIHMDSDNLVSCGDKDTQITWMDVKTNGIAVTPRFGKPVEINALWYNALRIMDILSKDANDPTDYMSMAMAVKKSFNEKFYNKETGCLYDTVEPYDPKIRPNQCFALSLPFKVVDENYVKSIFDVITKDLYNVYGLRSLSPRDPEFKPKYEGSLWDRDMAYHMGTTWGFLIGTYFDAYLYVNKKNPNVKNEINVMAHKFEKHLNEGCLNGVAEIFDGDIANRTRGCYNQAWSIGELLRSYYENVLK</sequence>
<dbReference type="GO" id="GO:0005980">
    <property type="term" value="P:glycogen catabolic process"/>
    <property type="evidence" value="ECO:0007669"/>
    <property type="project" value="InterPro"/>
</dbReference>
<proteinExistence type="predicted"/>
<dbReference type="Pfam" id="PF12439">
    <property type="entry name" value="GDE_N"/>
    <property type="match status" value="1"/>
</dbReference>
<dbReference type="InterPro" id="IPR010401">
    <property type="entry name" value="AGL/Gdb1"/>
</dbReference>
<evidence type="ECO:0000259" key="1">
    <source>
        <dbReference type="Pfam" id="PF06202"/>
    </source>
</evidence>
<dbReference type="InterPro" id="IPR008928">
    <property type="entry name" value="6-hairpin_glycosidase_sf"/>
</dbReference>
<gene>
    <name evidence="3" type="ORF">EI71_00936</name>
</gene>
<dbReference type="AlphaFoldDB" id="A0A397RX06"/>
<dbReference type="PANTHER" id="PTHR10569">
    <property type="entry name" value="GLYCOGEN DEBRANCHING ENZYME"/>
    <property type="match status" value="1"/>
</dbReference>
<protein>
    <submittedName>
        <fullName evidence="3">Putative glycogen debranching enzyme</fullName>
    </submittedName>
</protein>
<dbReference type="Proteomes" id="UP000266506">
    <property type="component" value="Unassembled WGS sequence"/>
</dbReference>
<dbReference type="GO" id="GO:0004134">
    <property type="term" value="F:4-alpha-glucanotransferase activity"/>
    <property type="evidence" value="ECO:0007669"/>
    <property type="project" value="InterPro"/>
</dbReference>
<dbReference type="RefSeq" id="WP_119016087.1">
    <property type="nucleotide sequence ID" value="NZ_QXEV01000007.1"/>
</dbReference>
<dbReference type="InterPro" id="IPR012341">
    <property type="entry name" value="6hp_glycosidase-like_sf"/>
</dbReference>
<dbReference type="SUPFAM" id="SSF48208">
    <property type="entry name" value="Six-hairpin glycosidases"/>
    <property type="match status" value="1"/>
</dbReference>
<accession>A0A397RX06</accession>
<evidence type="ECO:0000259" key="2">
    <source>
        <dbReference type="Pfam" id="PF12439"/>
    </source>
</evidence>
<dbReference type="EMBL" id="QXEV01000007">
    <property type="protein sequence ID" value="RIA77782.1"/>
    <property type="molecule type" value="Genomic_DNA"/>
</dbReference>
<evidence type="ECO:0000313" key="3">
    <source>
        <dbReference type="EMBL" id="RIA77782.1"/>
    </source>
</evidence>
<dbReference type="InterPro" id="IPR032790">
    <property type="entry name" value="GDE_C"/>
</dbReference>
<comment type="caution">
    <text evidence="3">The sequence shown here is derived from an EMBL/GenBank/DDBJ whole genome shotgun (WGS) entry which is preliminary data.</text>
</comment>
<organism evidence="3 4">
    <name type="scientific">Anaeroplasma bactoclasticum</name>
    <dbReference type="NCBI Taxonomy" id="2088"/>
    <lineage>
        <taxon>Bacteria</taxon>
        <taxon>Bacillati</taxon>
        <taxon>Mycoplasmatota</taxon>
        <taxon>Mollicutes</taxon>
        <taxon>Anaeroplasmatales</taxon>
        <taxon>Anaeroplasmataceae</taxon>
        <taxon>Anaeroplasma</taxon>
    </lineage>
</organism>
<dbReference type="NCBIfam" id="TIGR01561">
    <property type="entry name" value="gde_arch"/>
    <property type="match status" value="1"/>
</dbReference>
<keyword evidence="4" id="KW-1185">Reference proteome</keyword>
<dbReference type="PANTHER" id="PTHR10569:SF2">
    <property type="entry name" value="GLYCOGEN DEBRANCHING ENZYME"/>
    <property type="match status" value="1"/>
</dbReference>
<dbReference type="InterPro" id="IPR024742">
    <property type="entry name" value="Glycogen_debranch_N"/>
</dbReference>
<feature type="domain" description="Glycogen debranching enzyme bacterial and archaeal type N-terminal" evidence="2">
    <location>
        <begin position="23"/>
        <end position="227"/>
    </location>
</feature>
<feature type="domain" description="Glycogen debranching enzyme C-terminal" evidence="1">
    <location>
        <begin position="277"/>
        <end position="638"/>
    </location>
</feature>
<dbReference type="Gene3D" id="1.50.10.10">
    <property type="match status" value="1"/>
</dbReference>
<reference evidence="3 4" key="1">
    <citation type="submission" date="2018-08" db="EMBL/GenBank/DDBJ databases">
        <title>Genomic Encyclopedia of Archaeal and Bacterial Type Strains, Phase II (KMG-II): from individual species to whole genera.</title>
        <authorList>
            <person name="Goeker M."/>
        </authorList>
    </citation>
    <scope>NUCLEOTIDE SEQUENCE [LARGE SCALE GENOMIC DNA]</scope>
    <source>
        <strain evidence="3 4">ATCC 27112</strain>
    </source>
</reference>
<dbReference type="GO" id="GO:0004135">
    <property type="term" value="F:amylo-alpha-1,6-glucosidase activity"/>
    <property type="evidence" value="ECO:0007669"/>
    <property type="project" value="InterPro"/>
</dbReference>
<dbReference type="FunFam" id="1.50.10.10:FF:000073">
    <property type="entry name" value="Glycogen debranching enzyme, hypothetical (TreX-like)"/>
    <property type="match status" value="1"/>
</dbReference>